<gene>
    <name evidence="1" type="ORF">EGI31_12785</name>
</gene>
<evidence type="ECO:0000313" key="1">
    <source>
        <dbReference type="EMBL" id="MCP9763831.1"/>
    </source>
</evidence>
<dbReference type="Proteomes" id="UP001204144">
    <property type="component" value="Unassembled WGS sequence"/>
</dbReference>
<dbReference type="EMBL" id="RJUF01000041">
    <property type="protein sequence ID" value="MCP9763831.1"/>
    <property type="molecule type" value="Genomic_DNA"/>
</dbReference>
<dbReference type="RefSeq" id="WP_255037596.1">
    <property type="nucleotide sequence ID" value="NZ_RJUF01000041.1"/>
</dbReference>
<comment type="caution">
    <text evidence="1">The sequence shown here is derived from an EMBL/GenBank/DDBJ whole genome shotgun (WGS) entry which is preliminary data.</text>
</comment>
<organism evidence="1 2">
    <name type="scientific">Lacihabitans soyangensis</name>
    <dbReference type="NCBI Taxonomy" id="869394"/>
    <lineage>
        <taxon>Bacteria</taxon>
        <taxon>Pseudomonadati</taxon>
        <taxon>Bacteroidota</taxon>
        <taxon>Cytophagia</taxon>
        <taxon>Cytophagales</taxon>
        <taxon>Leadbetterellaceae</taxon>
        <taxon>Lacihabitans</taxon>
    </lineage>
</organism>
<sequence>MKKVEQSGRVLMIGPVQEFGVNKTRKRVVRIDASGGGTSSVVEFVLMHDNVEKGDLIKVGEDVEVTGYLMGRLHKGTDEVERCFMELQVFKIAKVGKVVL</sequence>
<keyword evidence="2" id="KW-1185">Reference proteome</keyword>
<name>A0AAE3H4P2_9BACT</name>
<dbReference type="InterPro" id="IPR021474">
    <property type="entry name" value="DUF3127"/>
</dbReference>
<proteinExistence type="predicted"/>
<protein>
    <submittedName>
        <fullName evidence="1">DUF3127 domain-containing protein</fullName>
    </submittedName>
</protein>
<dbReference type="Pfam" id="PF11325">
    <property type="entry name" value="DUF3127"/>
    <property type="match status" value="1"/>
</dbReference>
<dbReference type="AlphaFoldDB" id="A0AAE3H4P2"/>
<accession>A0AAE3H4P2</accession>
<evidence type="ECO:0000313" key="2">
    <source>
        <dbReference type="Proteomes" id="UP001204144"/>
    </source>
</evidence>
<reference evidence="1 2" key="1">
    <citation type="submission" date="2018-11" db="EMBL/GenBank/DDBJ databases">
        <title>Novel bacteria species description.</title>
        <authorList>
            <person name="Han J.-H."/>
        </authorList>
    </citation>
    <scope>NUCLEOTIDE SEQUENCE [LARGE SCALE GENOMIC DNA]</scope>
    <source>
        <strain evidence="1 2">KCTC23259</strain>
    </source>
</reference>